<evidence type="ECO:0000256" key="2">
    <source>
        <dbReference type="ARBA" id="ARBA00007193"/>
    </source>
</evidence>
<sequence>MNQALRSKVGKFPIDSPDYALLQKLCFQKYNYTRFRDFEPRYDGDTFANFIIRNAQTCDDMIIYCKFGPNVFKCTDLFREVLLDEGMCCVFNQMHPYFLFKGELHFDKWSYNNTNQLEYRKWLPKATAEEFLPTSGIRNWGVYGTASGIKC</sequence>
<proteinExistence type="inferred from homology"/>
<dbReference type="VEuPathDB" id="VectorBase:MDOA007363"/>
<evidence type="ECO:0000256" key="11">
    <source>
        <dbReference type="ARBA" id="ARBA00023303"/>
    </source>
</evidence>
<evidence type="ECO:0000256" key="6">
    <source>
        <dbReference type="ARBA" id="ARBA00022989"/>
    </source>
</evidence>
<keyword evidence="10 12" id="KW-0739">Sodium transport</keyword>
<evidence type="ECO:0000256" key="8">
    <source>
        <dbReference type="ARBA" id="ARBA00023065"/>
    </source>
</evidence>
<evidence type="ECO:0000256" key="9">
    <source>
        <dbReference type="ARBA" id="ARBA00023136"/>
    </source>
</evidence>
<dbReference type="GO" id="GO:0005272">
    <property type="term" value="F:sodium channel activity"/>
    <property type="evidence" value="ECO:0007669"/>
    <property type="project" value="UniProtKB-KW"/>
</dbReference>
<dbReference type="InterPro" id="IPR001873">
    <property type="entry name" value="ENaC"/>
</dbReference>
<keyword evidence="4 12" id="KW-0894">Sodium channel</keyword>
<keyword evidence="5 12" id="KW-0812">Transmembrane</keyword>
<evidence type="ECO:0000256" key="1">
    <source>
        <dbReference type="ARBA" id="ARBA00004141"/>
    </source>
</evidence>
<keyword evidence="9" id="KW-0472">Membrane</keyword>
<name>A0A1I8MQC6_MUSDO</name>
<dbReference type="Pfam" id="PF00858">
    <property type="entry name" value="ASC"/>
    <property type="match status" value="1"/>
</dbReference>
<reference evidence="13" key="1">
    <citation type="submission" date="2020-05" db="UniProtKB">
        <authorList>
            <consortium name="EnsemblMetazoa"/>
        </authorList>
    </citation>
    <scope>IDENTIFICATION</scope>
    <source>
        <strain evidence="13">Aabys</strain>
    </source>
</reference>
<evidence type="ECO:0000256" key="7">
    <source>
        <dbReference type="ARBA" id="ARBA00023053"/>
    </source>
</evidence>
<dbReference type="EnsemblMetazoa" id="MDOA007363-RB">
    <property type="protein sequence ID" value="MDOA007363-PB"/>
    <property type="gene ID" value="MDOA007363"/>
</dbReference>
<keyword evidence="3 12" id="KW-0813">Transport</keyword>
<evidence type="ECO:0000256" key="10">
    <source>
        <dbReference type="ARBA" id="ARBA00023201"/>
    </source>
</evidence>
<keyword evidence="7" id="KW-0915">Sodium</keyword>
<keyword evidence="6" id="KW-1133">Transmembrane helix</keyword>
<organism evidence="13">
    <name type="scientific">Musca domestica</name>
    <name type="common">House fly</name>
    <dbReference type="NCBI Taxonomy" id="7370"/>
    <lineage>
        <taxon>Eukaryota</taxon>
        <taxon>Metazoa</taxon>
        <taxon>Ecdysozoa</taxon>
        <taxon>Arthropoda</taxon>
        <taxon>Hexapoda</taxon>
        <taxon>Insecta</taxon>
        <taxon>Pterygota</taxon>
        <taxon>Neoptera</taxon>
        <taxon>Endopterygota</taxon>
        <taxon>Diptera</taxon>
        <taxon>Brachycera</taxon>
        <taxon>Muscomorpha</taxon>
        <taxon>Muscoidea</taxon>
        <taxon>Muscidae</taxon>
        <taxon>Musca</taxon>
    </lineage>
</organism>
<dbReference type="GO" id="GO:0016020">
    <property type="term" value="C:membrane"/>
    <property type="evidence" value="ECO:0007669"/>
    <property type="project" value="UniProtKB-SubCell"/>
</dbReference>
<comment type="similarity">
    <text evidence="2 12">Belongs to the amiloride-sensitive sodium channel (TC 1.A.6) family.</text>
</comment>
<dbReference type="VEuPathDB" id="VectorBase:MDOMA2_015450"/>
<dbReference type="AlphaFoldDB" id="A0A1I8MQC6"/>
<protein>
    <submittedName>
        <fullName evidence="13">Uncharacterized protein</fullName>
    </submittedName>
</protein>
<keyword evidence="11 12" id="KW-0407">Ion channel</keyword>
<comment type="subcellular location">
    <subcellularLocation>
        <location evidence="1">Membrane</location>
        <topology evidence="1">Multi-pass membrane protein</topology>
    </subcellularLocation>
</comment>
<evidence type="ECO:0000256" key="12">
    <source>
        <dbReference type="RuleBase" id="RU000679"/>
    </source>
</evidence>
<evidence type="ECO:0000256" key="5">
    <source>
        <dbReference type="ARBA" id="ARBA00022692"/>
    </source>
</evidence>
<evidence type="ECO:0000256" key="3">
    <source>
        <dbReference type="ARBA" id="ARBA00022448"/>
    </source>
</evidence>
<evidence type="ECO:0000313" key="13">
    <source>
        <dbReference type="EnsemblMetazoa" id="MDOA007363-PB"/>
    </source>
</evidence>
<evidence type="ECO:0000256" key="4">
    <source>
        <dbReference type="ARBA" id="ARBA00022461"/>
    </source>
</evidence>
<dbReference type="Gene3D" id="2.60.470.10">
    <property type="entry name" value="Acid-sensing ion channels like domains"/>
    <property type="match status" value="1"/>
</dbReference>
<accession>A0A1I8MQC6</accession>
<keyword evidence="8 12" id="KW-0406">Ion transport</keyword>